<dbReference type="PANTHER" id="PTHR43432:SF3">
    <property type="entry name" value="SLR0285 PROTEIN"/>
    <property type="match status" value="1"/>
</dbReference>
<keyword evidence="3" id="KW-0411">Iron-sulfur</keyword>
<name>A0A975BFV9_9BACT</name>
<evidence type="ECO:0000256" key="2">
    <source>
        <dbReference type="ARBA" id="ARBA00023004"/>
    </source>
</evidence>
<dbReference type="SUPFAM" id="SSF102114">
    <property type="entry name" value="Radical SAM enzymes"/>
    <property type="match status" value="1"/>
</dbReference>
<keyword evidence="1" id="KW-0479">Metal-binding</keyword>
<dbReference type="AlphaFoldDB" id="A0A975BFV9"/>
<keyword evidence="6" id="KW-1185">Reference proteome</keyword>
<dbReference type="SFLD" id="SFLDS00029">
    <property type="entry name" value="Radical_SAM"/>
    <property type="match status" value="1"/>
</dbReference>
<organism evidence="5 6">
    <name type="scientific">Desulfonema magnum</name>
    <dbReference type="NCBI Taxonomy" id="45655"/>
    <lineage>
        <taxon>Bacteria</taxon>
        <taxon>Pseudomonadati</taxon>
        <taxon>Thermodesulfobacteriota</taxon>
        <taxon>Desulfobacteria</taxon>
        <taxon>Desulfobacterales</taxon>
        <taxon>Desulfococcaceae</taxon>
        <taxon>Desulfonema</taxon>
    </lineage>
</organism>
<gene>
    <name evidence="5" type="ORF">dnm_006750</name>
</gene>
<dbReference type="InterPro" id="IPR040086">
    <property type="entry name" value="MJ0683-like"/>
</dbReference>
<dbReference type="KEGG" id="dmm:dnm_006750"/>
<keyword evidence="2" id="KW-0408">Iron</keyword>
<dbReference type="EMBL" id="CP061800">
    <property type="protein sequence ID" value="QTA84676.1"/>
    <property type="molecule type" value="Genomic_DNA"/>
</dbReference>
<dbReference type="Pfam" id="PF04055">
    <property type="entry name" value="Radical_SAM"/>
    <property type="match status" value="1"/>
</dbReference>
<evidence type="ECO:0000313" key="5">
    <source>
        <dbReference type="EMBL" id="QTA84676.1"/>
    </source>
</evidence>
<evidence type="ECO:0000259" key="4">
    <source>
        <dbReference type="Pfam" id="PF04055"/>
    </source>
</evidence>
<dbReference type="GO" id="GO:0051536">
    <property type="term" value="F:iron-sulfur cluster binding"/>
    <property type="evidence" value="ECO:0007669"/>
    <property type="project" value="UniProtKB-KW"/>
</dbReference>
<dbReference type="GO" id="GO:0046872">
    <property type="term" value="F:metal ion binding"/>
    <property type="evidence" value="ECO:0007669"/>
    <property type="project" value="UniProtKB-KW"/>
</dbReference>
<feature type="domain" description="Radical SAM core" evidence="4">
    <location>
        <begin position="38"/>
        <end position="194"/>
    </location>
</feature>
<dbReference type="InterPro" id="IPR007197">
    <property type="entry name" value="rSAM"/>
</dbReference>
<evidence type="ECO:0000256" key="1">
    <source>
        <dbReference type="ARBA" id="ARBA00022723"/>
    </source>
</evidence>
<reference evidence="5" key="1">
    <citation type="journal article" date="2021" name="Microb. Physiol.">
        <title>Proteogenomic Insights into the Physiology of Marine, Sulfate-Reducing, Filamentous Desulfonema limicola and Desulfonema magnum.</title>
        <authorList>
            <person name="Schnaars V."/>
            <person name="Wohlbrand L."/>
            <person name="Scheve S."/>
            <person name="Hinrichs C."/>
            <person name="Reinhardt R."/>
            <person name="Rabus R."/>
        </authorList>
    </citation>
    <scope>NUCLEOTIDE SEQUENCE</scope>
    <source>
        <strain evidence="5">4be13</strain>
    </source>
</reference>
<dbReference type="CDD" id="cd01335">
    <property type="entry name" value="Radical_SAM"/>
    <property type="match status" value="1"/>
</dbReference>
<dbReference type="PANTHER" id="PTHR43432">
    <property type="entry name" value="SLR0285 PROTEIN"/>
    <property type="match status" value="1"/>
</dbReference>
<sequence length="257" mass="29692">MYQASLFDEPGPLYVSKPGALIYQASGKAGEYALLGCNIYKGCTHGCRYCYNDNERFENYFQGANPKKDYIRRLEKELGKMAGWEIPEIFLSFVGDVYQPEELKLGLTRRTIELFIRHELRFTVLTKGGTRAVRDFDLMANYPGCSFGSTIVFMDRRLADYWEPGAAPIKDRIAAIEQAKARGIRTWVSLEPVIEPKEALAVIRELHPIVGHWRVGKINHHPELERRHDWKAFRQELRELFADLNADYYLKGSLRKL</sequence>
<accession>A0A975BFV9</accession>
<dbReference type="Proteomes" id="UP000663722">
    <property type="component" value="Chromosome"/>
</dbReference>
<dbReference type="Gene3D" id="3.80.30.30">
    <property type="match status" value="1"/>
</dbReference>
<dbReference type="SFLD" id="SFLDG01084">
    <property type="entry name" value="Uncharacterised_Radical_SAM_Su"/>
    <property type="match status" value="1"/>
</dbReference>
<dbReference type="GO" id="GO:0003824">
    <property type="term" value="F:catalytic activity"/>
    <property type="evidence" value="ECO:0007669"/>
    <property type="project" value="InterPro"/>
</dbReference>
<proteinExistence type="predicted"/>
<dbReference type="InterPro" id="IPR058240">
    <property type="entry name" value="rSAM_sf"/>
</dbReference>
<protein>
    <submittedName>
        <fullName evidence="5">Radical SAM domain-containing protein</fullName>
    </submittedName>
</protein>
<evidence type="ECO:0000313" key="6">
    <source>
        <dbReference type="Proteomes" id="UP000663722"/>
    </source>
</evidence>
<evidence type="ECO:0000256" key="3">
    <source>
        <dbReference type="ARBA" id="ARBA00023014"/>
    </source>
</evidence>